<proteinExistence type="predicted"/>
<dbReference type="RefSeq" id="WP_071977057.1">
    <property type="nucleotide sequence ID" value="NZ_CP065424.1"/>
</dbReference>
<dbReference type="EMBL" id="MTLA01000129">
    <property type="protein sequence ID" value="OOP68181.1"/>
    <property type="molecule type" value="Genomic_DNA"/>
</dbReference>
<gene>
    <name evidence="1" type="ORF">BWZ43_11800</name>
</gene>
<evidence type="ECO:0000313" key="2">
    <source>
        <dbReference type="Proteomes" id="UP000189761"/>
    </source>
</evidence>
<organism evidence="1 2">
    <name type="scientific">Heyndrickxia oleronia</name>
    <dbReference type="NCBI Taxonomy" id="38875"/>
    <lineage>
        <taxon>Bacteria</taxon>
        <taxon>Bacillati</taxon>
        <taxon>Bacillota</taxon>
        <taxon>Bacilli</taxon>
        <taxon>Bacillales</taxon>
        <taxon>Bacillaceae</taxon>
        <taxon>Heyndrickxia</taxon>
    </lineage>
</organism>
<accession>A0A8E2I7J3</accession>
<dbReference type="Proteomes" id="UP000189761">
    <property type="component" value="Unassembled WGS sequence"/>
</dbReference>
<name>A0A8E2I7J3_9BACI</name>
<evidence type="ECO:0000313" key="1">
    <source>
        <dbReference type="EMBL" id="OOP68181.1"/>
    </source>
</evidence>
<keyword evidence="2" id="KW-1185">Reference proteome</keyword>
<sequence length="76" mass="8958">MLGKNITPVFFVLLVLDPCNMLNAKTNQLNYWTYYTKNQWIVDFENEKNDSKWGDLKEGTILKSKRMLSLKVIETN</sequence>
<comment type="caution">
    <text evidence="1">The sequence shown here is derived from an EMBL/GenBank/DDBJ whole genome shotgun (WGS) entry which is preliminary data.</text>
</comment>
<protein>
    <submittedName>
        <fullName evidence="1">Uncharacterized protein</fullName>
    </submittedName>
</protein>
<dbReference type="AlphaFoldDB" id="A0A8E2I7J3"/>
<reference evidence="1 2" key="1">
    <citation type="submission" date="2017-01" db="EMBL/GenBank/DDBJ databases">
        <title>Draft genome sequence of Bacillus oleronius.</title>
        <authorList>
            <person name="Allam M."/>
        </authorList>
    </citation>
    <scope>NUCLEOTIDE SEQUENCE [LARGE SCALE GENOMIC DNA]</scope>
    <source>
        <strain evidence="1 2">DSM 9356</strain>
    </source>
</reference>